<dbReference type="InterPro" id="IPR011021">
    <property type="entry name" value="Arrestin-like_N"/>
</dbReference>
<sequence length="428" mass="48535">MSPKQVVFKKASRDKSVAVYLAKRDFVDHCDIVDPVDGVIFIDPVLLQGKKVYVMLSCTFWYGRQDEDVMGVAFRRDLFLVTRQVYPELQDKDKLTHTKTQQKLLRKLGDNGFPFFFEFPDNLPCSVALQPGPSDVGKKCAVEFEVKAFCGQSQNEKIDKESSVRLSIRKIQFSPEISELVPSAETTFEFLMSEEPLTVKLSLPKETFYHSEPVTVNVDVTNSSSRNIKDISVSVEQVTNVVLYSNDKYVKSVAKEETKDSVPCGTSLKKQYTLFPVLTHNKDRRGLALDGRLKHEDTNLASSSIVKQEVMKEVQGILVSYKVVLRMMACGEVSLEVPFRLMNPKPEPGTFEFSFQLKHPIRSCCVQGQSDIRELKDSFHVNYIPVNTKVLHFVLICLNVLVWVLMSSSALSLSKETTKFEPVCRNFI</sequence>
<dbReference type="GO" id="GO:0002031">
    <property type="term" value="P:G protein-coupled receptor internalization"/>
    <property type="evidence" value="ECO:0007669"/>
    <property type="project" value="TreeGrafter"/>
</dbReference>
<dbReference type="SMART" id="SM01017">
    <property type="entry name" value="Arrestin_C"/>
    <property type="match status" value="1"/>
</dbReference>
<dbReference type="Gene3D" id="2.60.40.640">
    <property type="match status" value="1"/>
</dbReference>
<dbReference type="InterPro" id="IPR011022">
    <property type="entry name" value="Arrestin_C-like"/>
</dbReference>
<dbReference type="InterPro" id="IPR014753">
    <property type="entry name" value="Arrestin_N"/>
</dbReference>
<dbReference type="PANTHER" id="PTHR11792:SF15">
    <property type="entry name" value="S-ARRESTIN"/>
    <property type="match status" value="1"/>
</dbReference>
<evidence type="ECO:0000256" key="2">
    <source>
        <dbReference type="ARBA" id="ARBA00040206"/>
    </source>
</evidence>
<organism evidence="6 7">
    <name type="scientific">Scophthalmus maximus</name>
    <name type="common">Turbot</name>
    <name type="synonym">Psetta maxima</name>
    <dbReference type="NCBI Taxonomy" id="52904"/>
    <lineage>
        <taxon>Eukaryota</taxon>
        <taxon>Metazoa</taxon>
        <taxon>Chordata</taxon>
        <taxon>Craniata</taxon>
        <taxon>Vertebrata</taxon>
        <taxon>Euteleostomi</taxon>
        <taxon>Actinopterygii</taxon>
        <taxon>Neopterygii</taxon>
        <taxon>Teleostei</taxon>
        <taxon>Neoteleostei</taxon>
        <taxon>Acanthomorphata</taxon>
        <taxon>Carangaria</taxon>
        <taxon>Pleuronectiformes</taxon>
        <taxon>Pleuronectoidei</taxon>
        <taxon>Scophthalmidae</taxon>
        <taxon>Scophthalmus</taxon>
    </lineage>
</organism>
<proteinExistence type="inferred from homology"/>
<protein>
    <recommendedName>
        <fullName evidence="2">S-arrestin</fullName>
    </recommendedName>
    <alternativeName>
        <fullName evidence="4">Retinal S-antigen</fullName>
    </alternativeName>
    <alternativeName>
        <fullName evidence="3">Rod photoreceptor arrestin</fullName>
    </alternativeName>
</protein>
<name>A0A8D3CT02_SCOMX</name>
<evidence type="ECO:0000313" key="6">
    <source>
        <dbReference type="Ensembl" id="ENSSMAP00000050410.1"/>
    </source>
</evidence>
<dbReference type="FunFam" id="2.60.40.640:FF:000011">
    <property type="entry name" value="S-arrestin isoform X2"/>
    <property type="match status" value="1"/>
</dbReference>
<dbReference type="InterPro" id="IPR000698">
    <property type="entry name" value="Arrestin"/>
</dbReference>
<reference evidence="6" key="1">
    <citation type="submission" date="2023-05" db="EMBL/GenBank/DDBJ databases">
        <title>High-quality long-read genome of Scophthalmus maximus.</title>
        <authorList>
            <person name="Lien S."/>
            <person name="Martinez P."/>
        </authorList>
    </citation>
    <scope>NUCLEOTIDE SEQUENCE [LARGE SCALE GENOMIC DNA]</scope>
</reference>
<dbReference type="Pfam" id="PF02752">
    <property type="entry name" value="Arrestin_C"/>
    <property type="match status" value="1"/>
</dbReference>
<dbReference type="Proteomes" id="UP000694558">
    <property type="component" value="Chromosome 3"/>
</dbReference>
<dbReference type="SUPFAM" id="SSF81296">
    <property type="entry name" value="E set domains"/>
    <property type="match status" value="2"/>
</dbReference>
<dbReference type="GeneTree" id="ENSGT00950000182887"/>
<evidence type="ECO:0000313" key="7">
    <source>
        <dbReference type="Proteomes" id="UP000694558"/>
    </source>
</evidence>
<dbReference type="Gene3D" id="2.60.40.840">
    <property type="match status" value="1"/>
</dbReference>
<dbReference type="GO" id="GO:0001664">
    <property type="term" value="F:G protein-coupled receptor binding"/>
    <property type="evidence" value="ECO:0007669"/>
    <property type="project" value="TreeGrafter"/>
</dbReference>
<accession>A0A8D3CT02</accession>
<evidence type="ECO:0000256" key="3">
    <source>
        <dbReference type="ARBA" id="ARBA00041305"/>
    </source>
</evidence>
<dbReference type="FunFam" id="2.60.40.840:FF:000002">
    <property type="entry name" value="Arrestin 3"/>
    <property type="match status" value="1"/>
</dbReference>
<evidence type="ECO:0000259" key="5">
    <source>
        <dbReference type="SMART" id="SM01017"/>
    </source>
</evidence>
<dbReference type="GO" id="GO:0001917">
    <property type="term" value="C:photoreceptor inner segment"/>
    <property type="evidence" value="ECO:0007669"/>
    <property type="project" value="TreeGrafter"/>
</dbReference>
<evidence type="ECO:0000256" key="4">
    <source>
        <dbReference type="ARBA" id="ARBA00042071"/>
    </source>
</evidence>
<comment type="similarity">
    <text evidence="1">Belongs to the arrestin family.</text>
</comment>
<dbReference type="GO" id="GO:0007399">
    <property type="term" value="P:nervous system development"/>
    <property type="evidence" value="ECO:0007669"/>
    <property type="project" value="UniProtKB-ARBA"/>
</dbReference>
<dbReference type="InterPro" id="IPR014756">
    <property type="entry name" value="Ig_E-set"/>
</dbReference>
<dbReference type="PANTHER" id="PTHR11792">
    <property type="entry name" value="ARRESTIN"/>
    <property type="match status" value="1"/>
</dbReference>
<dbReference type="AlphaFoldDB" id="A0A8D3CT02"/>
<feature type="domain" description="Arrestin C-terminal-like" evidence="5">
    <location>
        <begin position="193"/>
        <end position="346"/>
    </location>
</feature>
<evidence type="ECO:0000256" key="1">
    <source>
        <dbReference type="ARBA" id="ARBA00005298"/>
    </source>
</evidence>
<dbReference type="GO" id="GO:0007165">
    <property type="term" value="P:signal transduction"/>
    <property type="evidence" value="ECO:0007669"/>
    <property type="project" value="InterPro"/>
</dbReference>
<gene>
    <name evidence="6" type="primary">LOC118297934</name>
</gene>
<reference evidence="6" key="2">
    <citation type="submission" date="2025-08" db="UniProtKB">
        <authorList>
            <consortium name="Ensembl"/>
        </authorList>
    </citation>
    <scope>IDENTIFICATION</scope>
</reference>
<dbReference type="InterPro" id="IPR014752">
    <property type="entry name" value="Arrestin-like_C"/>
</dbReference>
<dbReference type="GO" id="GO:0001750">
    <property type="term" value="C:photoreceptor outer segment"/>
    <property type="evidence" value="ECO:0007669"/>
    <property type="project" value="TreeGrafter"/>
</dbReference>
<dbReference type="Pfam" id="PF00339">
    <property type="entry name" value="Arrestin_N"/>
    <property type="match status" value="1"/>
</dbReference>
<dbReference type="Ensembl" id="ENSSMAT00000036191.1">
    <property type="protein sequence ID" value="ENSSMAP00000050410.1"/>
    <property type="gene ID" value="ENSSMAG00000026583.1"/>
</dbReference>
<dbReference type="PRINTS" id="PR00309">
    <property type="entry name" value="ARRESTIN"/>
</dbReference>